<sequence>MAETPCHTLTFWAVVATSGSLRTIVSVDASRKWIPEVGVAQKPSTETVFVSLTQAYNFYRHYSKLIGLILSLEPSVGAIPMISLSHTSVVGKVVRREIQNMISISRIMRLTNVARVNVSALTKGKKPFRKNTSCKTDCLAFMRVRKIEGDGYEVYWFVKENNHPLVSQQHFLMQESNSNVGPVRDFKLMKEIYGGFENVEATVADCKNFRRDMNVFIGHRDAQMAVGSSICKNSDFKRRLCEIVWNDQISPSIFEEEWTSIIADFDLSENKVRWIPAFLRDEDMYGLMRMTSRSESENHVFERFTTPHLTLVEFLSHFDSAMDSQWYVKRKNDHDTRYKTHEYRTELKLERDAAELYTLSVFFDVQDELFFSIAHCLSVNIEKIGLFEKYFIRDTEVKKWKDKNSFEVYESCGWHGFWEDSWITVCLLKDLYPCVYNLDQDPEFVVANRLDLALHALFLRRNPRGGAEEEQWVTLLSLLETHVSSNHRDRWIWTGDGDGLYLVKCGRNLIDKGTLWLDTYATRWLKELPAKVIIFIWRMLLNKFPTRMNLMSRGITVQSNQCGICDTGDETINHLMLHYDIARDVWALVGRWRSLDFPNVLSIRELLSLVDDSRIHTLAKKVLHVVVGTTFWSIWKFRNQCFPRGETEEGVTFFIRLFLHRFFGYLIEIASLGSTG</sequence>
<dbReference type="AlphaFoldDB" id="A0A2U1MFE0"/>
<dbReference type="Proteomes" id="UP000245207">
    <property type="component" value="Unassembled WGS sequence"/>
</dbReference>
<protein>
    <submittedName>
        <fullName evidence="2">Zinc finger, SWIM-type, MULE transposase domain, FHY3/FAR1 family</fullName>
    </submittedName>
</protein>
<comment type="caution">
    <text evidence="2">The sequence shown here is derived from an EMBL/GenBank/DDBJ whole genome shotgun (WGS) entry which is preliminary data.</text>
</comment>
<organism evidence="2 3">
    <name type="scientific">Artemisia annua</name>
    <name type="common">Sweet wormwood</name>
    <dbReference type="NCBI Taxonomy" id="35608"/>
    <lineage>
        <taxon>Eukaryota</taxon>
        <taxon>Viridiplantae</taxon>
        <taxon>Streptophyta</taxon>
        <taxon>Embryophyta</taxon>
        <taxon>Tracheophyta</taxon>
        <taxon>Spermatophyta</taxon>
        <taxon>Magnoliopsida</taxon>
        <taxon>eudicotyledons</taxon>
        <taxon>Gunneridae</taxon>
        <taxon>Pentapetalae</taxon>
        <taxon>asterids</taxon>
        <taxon>campanulids</taxon>
        <taxon>Asterales</taxon>
        <taxon>Asteraceae</taxon>
        <taxon>Asteroideae</taxon>
        <taxon>Anthemideae</taxon>
        <taxon>Artemisiinae</taxon>
        <taxon>Artemisia</taxon>
    </lineage>
</organism>
<dbReference type="PANTHER" id="PTHR47718">
    <property type="entry name" value="OS01G0519700 PROTEIN"/>
    <property type="match status" value="1"/>
</dbReference>
<dbReference type="InterPro" id="IPR026960">
    <property type="entry name" value="RVT-Znf"/>
</dbReference>
<evidence type="ECO:0000313" key="3">
    <source>
        <dbReference type="Proteomes" id="UP000245207"/>
    </source>
</evidence>
<dbReference type="EMBL" id="PKPP01005491">
    <property type="protein sequence ID" value="PWA59926.1"/>
    <property type="molecule type" value="Genomic_DNA"/>
</dbReference>
<name>A0A2U1MFE0_ARTAN</name>
<evidence type="ECO:0000313" key="2">
    <source>
        <dbReference type="EMBL" id="PWA59926.1"/>
    </source>
</evidence>
<accession>A0A2U1MFE0</accession>
<keyword evidence="3" id="KW-1185">Reference proteome</keyword>
<dbReference type="Pfam" id="PF13966">
    <property type="entry name" value="zf-RVT"/>
    <property type="match status" value="1"/>
</dbReference>
<gene>
    <name evidence="2" type="ORF">CTI12_AA218620</name>
</gene>
<proteinExistence type="predicted"/>
<feature type="domain" description="Reverse transcriptase zinc-binding" evidence="1">
    <location>
        <begin position="520"/>
        <end position="586"/>
    </location>
</feature>
<evidence type="ECO:0000259" key="1">
    <source>
        <dbReference type="Pfam" id="PF13966"/>
    </source>
</evidence>
<reference evidence="2 3" key="1">
    <citation type="journal article" date="2018" name="Mol. Plant">
        <title>The genome of Artemisia annua provides insight into the evolution of Asteraceae family and artemisinin biosynthesis.</title>
        <authorList>
            <person name="Shen Q."/>
            <person name="Zhang L."/>
            <person name="Liao Z."/>
            <person name="Wang S."/>
            <person name="Yan T."/>
            <person name="Shi P."/>
            <person name="Liu M."/>
            <person name="Fu X."/>
            <person name="Pan Q."/>
            <person name="Wang Y."/>
            <person name="Lv Z."/>
            <person name="Lu X."/>
            <person name="Zhang F."/>
            <person name="Jiang W."/>
            <person name="Ma Y."/>
            <person name="Chen M."/>
            <person name="Hao X."/>
            <person name="Li L."/>
            <person name="Tang Y."/>
            <person name="Lv G."/>
            <person name="Zhou Y."/>
            <person name="Sun X."/>
            <person name="Brodelius P.E."/>
            <person name="Rose J.K.C."/>
            <person name="Tang K."/>
        </authorList>
    </citation>
    <scope>NUCLEOTIDE SEQUENCE [LARGE SCALE GENOMIC DNA]</scope>
    <source>
        <strain evidence="3">cv. Huhao1</strain>
        <tissue evidence="2">Leaf</tissue>
    </source>
</reference>
<dbReference type="PANTHER" id="PTHR47718:SF17">
    <property type="entry name" value="PROTEIN FAR1-RELATED SEQUENCE 5-LIKE"/>
    <property type="match status" value="1"/>
</dbReference>
<dbReference type="OrthoDB" id="1751518at2759"/>